<accession>A0A520MDS9</accession>
<evidence type="ECO:0000313" key="1">
    <source>
        <dbReference type="EMBL" id="RZO19378.1"/>
    </source>
</evidence>
<dbReference type="SUPFAM" id="SSF54427">
    <property type="entry name" value="NTF2-like"/>
    <property type="match status" value="1"/>
</dbReference>
<gene>
    <name evidence="1" type="ORF">EVB03_07880</name>
</gene>
<name>A0A520MDS9_9GAMM</name>
<dbReference type="EMBL" id="SHBP01000012">
    <property type="protein sequence ID" value="RZO19378.1"/>
    <property type="molecule type" value="Genomic_DNA"/>
</dbReference>
<reference evidence="1 2" key="1">
    <citation type="submission" date="2019-02" db="EMBL/GenBank/DDBJ databases">
        <title>Prokaryotic population dynamics and viral predation in marine succession experiment using metagenomics: the confinement effect.</title>
        <authorList>
            <person name="Haro-Moreno J.M."/>
            <person name="Rodriguez-Valera F."/>
            <person name="Lopez-Perez M."/>
        </authorList>
    </citation>
    <scope>NUCLEOTIDE SEQUENCE [LARGE SCALE GENOMIC DNA]</scope>
    <source>
        <strain evidence="1">MED-G170</strain>
    </source>
</reference>
<proteinExistence type="predicted"/>
<sequence>MNKILLGISVVLLAQLSFAGHHEKSEKEMATVIGYEISDEGEKLDIIAGNTSNIDIWVNYVEAHNTRDLEAINSTNAADFEGRASNGVIVKGPEAHAAFLKEWFATSNPSWKYNYAIANDVPQSDGTVHHWVTSAYTVTDTIDGKEVVSEEFFDVRIENGKIKYILVASRAVIAEEE</sequence>
<protein>
    <submittedName>
        <fullName evidence="1">Uncharacterized protein</fullName>
    </submittedName>
</protein>
<dbReference type="Gene3D" id="3.10.450.50">
    <property type="match status" value="1"/>
</dbReference>
<organism evidence="1 2">
    <name type="scientific">SAR92 clade bacterium</name>
    <dbReference type="NCBI Taxonomy" id="2315479"/>
    <lineage>
        <taxon>Bacteria</taxon>
        <taxon>Pseudomonadati</taxon>
        <taxon>Pseudomonadota</taxon>
        <taxon>Gammaproteobacteria</taxon>
        <taxon>Cellvibrionales</taxon>
        <taxon>Porticoccaceae</taxon>
        <taxon>SAR92 clade</taxon>
    </lineage>
</organism>
<dbReference type="InterPro" id="IPR032710">
    <property type="entry name" value="NTF2-like_dom_sf"/>
</dbReference>
<dbReference type="AlphaFoldDB" id="A0A520MDS9"/>
<comment type="caution">
    <text evidence="1">The sequence shown here is derived from an EMBL/GenBank/DDBJ whole genome shotgun (WGS) entry which is preliminary data.</text>
</comment>
<dbReference type="Proteomes" id="UP000315889">
    <property type="component" value="Unassembled WGS sequence"/>
</dbReference>
<evidence type="ECO:0000313" key="2">
    <source>
        <dbReference type="Proteomes" id="UP000315889"/>
    </source>
</evidence>